<organism evidence="4 5">
    <name type="scientific">Clostridium muellerianum</name>
    <dbReference type="NCBI Taxonomy" id="2716538"/>
    <lineage>
        <taxon>Bacteria</taxon>
        <taxon>Bacillati</taxon>
        <taxon>Bacillota</taxon>
        <taxon>Clostridia</taxon>
        <taxon>Eubacteriales</taxon>
        <taxon>Clostridiaceae</taxon>
        <taxon>Clostridium</taxon>
    </lineage>
</organism>
<evidence type="ECO:0000256" key="2">
    <source>
        <dbReference type="ARBA" id="ARBA00023315"/>
    </source>
</evidence>
<sequence>MDYRLNEKIPILTLADLRQSVGWNRMERELGNPKLQDFLTIACYDNSKLIGYVSVVSNGVLDAYIQDLMVRPDHQNKGIGTELMNKAISYIKEKGIYMISVIYGEEELRSFYERFGFYTMLCGQIETYKSK</sequence>
<evidence type="ECO:0000313" key="5">
    <source>
        <dbReference type="Proteomes" id="UP000537131"/>
    </source>
</evidence>
<evidence type="ECO:0000259" key="3">
    <source>
        <dbReference type="PROSITE" id="PS51186"/>
    </source>
</evidence>
<dbReference type="Proteomes" id="UP000537131">
    <property type="component" value="Unassembled WGS sequence"/>
</dbReference>
<keyword evidence="1 4" id="KW-0808">Transferase</keyword>
<dbReference type="PROSITE" id="PS51186">
    <property type="entry name" value="GNAT"/>
    <property type="match status" value="1"/>
</dbReference>
<feature type="domain" description="N-acetyltransferase" evidence="3">
    <location>
        <begin position="7"/>
        <end position="131"/>
    </location>
</feature>
<accession>A0A7Y0EFQ7</accession>
<dbReference type="AlphaFoldDB" id="A0A7Y0EFQ7"/>
<gene>
    <name evidence="4" type="ORF">HBE96_06245</name>
</gene>
<dbReference type="Pfam" id="PF00583">
    <property type="entry name" value="Acetyltransf_1"/>
    <property type="match status" value="1"/>
</dbReference>
<dbReference type="InterPro" id="IPR016181">
    <property type="entry name" value="Acyl_CoA_acyltransferase"/>
</dbReference>
<dbReference type="EMBL" id="JABBNI010000011">
    <property type="protein sequence ID" value="NMM62292.1"/>
    <property type="molecule type" value="Genomic_DNA"/>
</dbReference>
<dbReference type="RefSeq" id="WP_169296894.1">
    <property type="nucleotide sequence ID" value="NZ_JABBNI010000011.1"/>
</dbReference>
<dbReference type="InterPro" id="IPR000182">
    <property type="entry name" value="GNAT_dom"/>
</dbReference>
<dbReference type="PANTHER" id="PTHR43626:SF4">
    <property type="entry name" value="GCN5-RELATED N-ACETYLTRANSFERASE 2, CHLOROPLASTIC"/>
    <property type="match status" value="1"/>
</dbReference>
<comment type="caution">
    <text evidence="4">The sequence shown here is derived from an EMBL/GenBank/DDBJ whole genome shotgun (WGS) entry which is preliminary data.</text>
</comment>
<dbReference type="GO" id="GO:0008080">
    <property type="term" value="F:N-acetyltransferase activity"/>
    <property type="evidence" value="ECO:0007669"/>
    <property type="project" value="InterPro"/>
</dbReference>
<dbReference type="Gene3D" id="3.40.630.30">
    <property type="match status" value="1"/>
</dbReference>
<name>A0A7Y0EFQ7_9CLOT</name>
<keyword evidence="2" id="KW-0012">Acyltransferase</keyword>
<protein>
    <submittedName>
        <fullName evidence="4">GNAT family N-acetyltransferase</fullName>
    </submittedName>
</protein>
<dbReference type="SUPFAM" id="SSF55729">
    <property type="entry name" value="Acyl-CoA N-acyltransferases (Nat)"/>
    <property type="match status" value="1"/>
</dbReference>
<dbReference type="GO" id="GO:0005737">
    <property type="term" value="C:cytoplasm"/>
    <property type="evidence" value="ECO:0007669"/>
    <property type="project" value="TreeGrafter"/>
</dbReference>
<dbReference type="CDD" id="cd04301">
    <property type="entry name" value="NAT_SF"/>
    <property type="match status" value="1"/>
</dbReference>
<proteinExistence type="predicted"/>
<dbReference type="PANTHER" id="PTHR43626">
    <property type="entry name" value="ACYL-COA N-ACYLTRANSFERASE"/>
    <property type="match status" value="1"/>
</dbReference>
<reference evidence="4 5" key="1">
    <citation type="submission" date="2020-06" db="EMBL/GenBank/DDBJ databases">
        <title>Complete Genome Sequence of Clostridium muelleri sp. nov. P21T, an Acid-Alcohol Producing Acetogen Isolated from Old Hay.</title>
        <authorList>
            <person name="Duncan K.E."/>
            <person name="Tanner R.S."/>
        </authorList>
    </citation>
    <scope>NUCLEOTIDE SEQUENCE [LARGE SCALE GENOMIC DNA]</scope>
    <source>
        <strain evidence="4 5">P21</strain>
    </source>
</reference>
<evidence type="ECO:0000256" key="1">
    <source>
        <dbReference type="ARBA" id="ARBA00022679"/>
    </source>
</evidence>
<keyword evidence="5" id="KW-1185">Reference proteome</keyword>
<dbReference type="InterPro" id="IPR045039">
    <property type="entry name" value="NSI-like"/>
</dbReference>
<evidence type="ECO:0000313" key="4">
    <source>
        <dbReference type="EMBL" id="NMM62292.1"/>
    </source>
</evidence>